<evidence type="ECO:0000256" key="1">
    <source>
        <dbReference type="SAM" id="MobiDB-lite"/>
    </source>
</evidence>
<name>A0A8H6ATY8_9HELO</name>
<keyword evidence="3" id="KW-1185">Reference proteome</keyword>
<dbReference type="Proteomes" id="UP000531561">
    <property type="component" value="Unassembled WGS sequence"/>
</dbReference>
<reference evidence="2 3" key="1">
    <citation type="journal article" date="2020" name="Phytopathology">
        <title>A high-quality genome resource of Botrytis fragariae, a new and rapidly spreading fungal pathogen causing strawberry gray mold in the U.S.A.</title>
        <authorList>
            <person name="Wu Y."/>
            <person name="Saski C.A."/>
            <person name="Schnabel G."/>
            <person name="Xiao S."/>
            <person name="Hu M."/>
        </authorList>
    </citation>
    <scope>NUCLEOTIDE SEQUENCE [LARGE SCALE GENOMIC DNA]</scope>
    <source>
        <strain evidence="2 3">BVB16</strain>
    </source>
</reference>
<evidence type="ECO:0000313" key="2">
    <source>
        <dbReference type="EMBL" id="KAF5873531.1"/>
    </source>
</evidence>
<feature type="region of interest" description="Disordered" evidence="1">
    <location>
        <begin position="95"/>
        <end position="265"/>
    </location>
</feature>
<organism evidence="2 3">
    <name type="scientific">Botrytis fragariae</name>
    <dbReference type="NCBI Taxonomy" id="1964551"/>
    <lineage>
        <taxon>Eukaryota</taxon>
        <taxon>Fungi</taxon>
        <taxon>Dikarya</taxon>
        <taxon>Ascomycota</taxon>
        <taxon>Pezizomycotina</taxon>
        <taxon>Leotiomycetes</taxon>
        <taxon>Helotiales</taxon>
        <taxon>Sclerotiniaceae</taxon>
        <taxon>Botrytis</taxon>
    </lineage>
</organism>
<comment type="caution">
    <text evidence="2">The sequence shown here is derived from an EMBL/GenBank/DDBJ whole genome shotgun (WGS) entry which is preliminary data.</text>
</comment>
<protein>
    <submittedName>
        <fullName evidence="2">Uncharacterized protein</fullName>
    </submittedName>
</protein>
<dbReference type="EMBL" id="JABFCT010000008">
    <property type="protein sequence ID" value="KAF5873531.1"/>
    <property type="molecule type" value="Genomic_DNA"/>
</dbReference>
<feature type="compositionally biased region" description="Low complexity" evidence="1">
    <location>
        <begin position="195"/>
        <end position="213"/>
    </location>
</feature>
<sequence length="294" mass="31325">MSEIILVHKVFTDKDAIGSACSLTSIANIQEVISKFKNGWKPKNVEKEVFEIMRTLEMFKTMDPKEDKASGTGWEKKYSTEVCKALTFIMNQGNSATTKSPYPPYSPPKQAGASGGSNDGNLKEGATNVTPPSTNDTANRGGTSKPKKPSAPLKRASEQPAAASTSRPALPERPREGRPGDNIKVTPRGSSTERPPVAQSSTPSSSTKNPPQTRGGPRNSANSASIPPKTENGGSRRASHRSHGSSSRAVRQVPTGGSKTDEEKKIMLDNLPRQKGKGIYGGKGGYVYVPVDSD</sequence>
<feature type="compositionally biased region" description="Basic and acidic residues" evidence="1">
    <location>
        <begin position="170"/>
        <end position="181"/>
    </location>
</feature>
<dbReference type="RefSeq" id="XP_037192477.1">
    <property type="nucleotide sequence ID" value="XM_037335382.1"/>
</dbReference>
<accession>A0A8H6ATY8</accession>
<dbReference type="AlphaFoldDB" id="A0A8H6ATY8"/>
<dbReference type="GeneID" id="59259074"/>
<feature type="compositionally biased region" description="Polar residues" evidence="1">
    <location>
        <begin position="127"/>
        <end position="142"/>
    </location>
</feature>
<gene>
    <name evidence="2" type="ORF">Bfra_004993</name>
</gene>
<proteinExistence type="predicted"/>
<evidence type="ECO:0000313" key="3">
    <source>
        <dbReference type="Proteomes" id="UP000531561"/>
    </source>
</evidence>